<evidence type="ECO:0000313" key="1">
    <source>
        <dbReference type="EMBL" id="KAJ9071782.1"/>
    </source>
</evidence>
<reference evidence="1" key="1">
    <citation type="submission" date="2022-04" db="EMBL/GenBank/DDBJ databases">
        <title>Genome of the entomopathogenic fungus Entomophthora muscae.</title>
        <authorList>
            <person name="Elya C."/>
            <person name="Lovett B.R."/>
            <person name="Lee E."/>
            <person name="Macias A.M."/>
            <person name="Hajek A.E."/>
            <person name="De Bivort B.L."/>
            <person name="Kasson M.T."/>
            <person name="De Fine Licht H.H."/>
            <person name="Stajich J.E."/>
        </authorList>
    </citation>
    <scope>NUCLEOTIDE SEQUENCE</scope>
    <source>
        <strain evidence="1">Berkeley</strain>
    </source>
</reference>
<dbReference type="Proteomes" id="UP001165960">
    <property type="component" value="Unassembled WGS sequence"/>
</dbReference>
<sequence>MFAANILCSIDNRLGKCHGIEIRELTINQAHEHFKSGSLTPEKLTECYLNRIKEMNPFLNAVIEFNPDALKIAKTLPEELKTRPLYGIPILVKDSIATKDKMNTTAGNPSLLSARPKDDAEVVKRLRRAGAIILGKANLSEMSGARGGQTKNPYDISGPVKGSSSGSAVAVSANLAMVALGTETSGSLNSPAMMNSIFALKPTYDLVSNEGVVPVASSMDTVGGMTRSADDLKIITDVLTGSQASYVEKKKLKVGLLNYSNGTSDLEFDKFKSLLEKSATVIPSDELSLKDLDYITDAYLKTAVAELSPSLDSYIKNTENTNITLKYLIDQKEGSPAASYDFLKLILSSSSSNNTIDIQMGQTLARKAIDDLLEKNKVDVLLVFEDPDSNAIFYSAMARYPSMTIPLGLDDKGFPKSIFACTRANSDSDLLSVALAANGKAIFRHKPKFIGY</sequence>
<keyword evidence="2" id="KW-1185">Reference proteome</keyword>
<gene>
    <name evidence="1" type="ORF">DSO57_1033635</name>
</gene>
<protein>
    <submittedName>
        <fullName evidence="1">Uncharacterized protein</fullName>
    </submittedName>
</protein>
<comment type="caution">
    <text evidence="1">The sequence shown here is derived from an EMBL/GenBank/DDBJ whole genome shotgun (WGS) entry which is preliminary data.</text>
</comment>
<evidence type="ECO:0000313" key="2">
    <source>
        <dbReference type="Proteomes" id="UP001165960"/>
    </source>
</evidence>
<organism evidence="1 2">
    <name type="scientific">Entomophthora muscae</name>
    <dbReference type="NCBI Taxonomy" id="34485"/>
    <lineage>
        <taxon>Eukaryota</taxon>
        <taxon>Fungi</taxon>
        <taxon>Fungi incertae sedis</taxon>
        <taxon>Zoopagomycota</taxon>
        <taxon>Entomophthoromycotina</taxon>
        <taxon>Entomophthoromycetes</taxon>
        <taxon>Entomophthorales</taxon>
        <taxon>Entomophthoraceae</taxon>
        <taxon>Entomophthora</taxon>
    </lineage>
</organism>
<dbReference type="EMBL" id="QTSX02003108">
    <property type="protein sequence ID" value="KAJ9071782.1"/>
    <property type="molecule type" value="Genomic_DNA"/>
</dbReference>
<accession>A0ACC2TB25</accession>
<name>A0ACC2TB25_9FUNG</name>
<proteinExistence type="predicted"/>